<gene>
    <name evidence="2" type="ORF">PCOR1329_LOCUS64304</name>
</gene>
<evidence type="ECO:0000256" key="1">
    <source>
        <dbReference type="SAM" id="MobiDB-lite"/>
    </source>
</evidence>
<feature type="region of interest" description="Disordered" evidence="1">
    <location>
        <begin position="1"/>
        <end position="29"/>
    </location>
</feature>
<evidence type="ECO:0000313" key="3">
    <source>
        <dbReference type="Proteomes" id="UP001189429"/>
    </source>
</evidence>
<organism evidence="2 3">
    <name type="scientific">Prorocentrum cordatum</name>
    <dbReference type="NCBI Taxonomy" id="2364126"/>
    <lineage>
        <taxon>Eukaryota</taxon>
        <taxon>Sar</taxon>
        <taxon>Alveolata</taxon>
        <taxon>Dinophyceae</taxon>
        <taxon>Prorocentrales</taxon>
        <taxon>Prorocentraceae</taxon>
        <taxon>Prorocentrum</taxon>
    </lineage>
</organism>
<protein>
    <submittedName>
        <fullName evidence="2">Uncharacterized protein</fullName>
    </submittedName>
</protein>
<keyword evidence="3" id="KW-1185">Reference proteome</keyword>
<accession>A0ABN9W9V9</accession>
<evidence type="ECO:0000313" key="2">
    <source>
        <dbReference type="EMBL" id="CAK0881470.1"/>
    </source>
</evidence>
<feature type="compositionally biased region" description="Basic and acidic residues" evidence="1">
    <location>
        <begin position="19"/>
        <end position="29"/>
    </location>
</feature>
<dbReference type="EMBL" id="CAUYUJ010018190">
    <property type="protein sequence ID" value="CAK0881470.1"/>
    <property type="molecule type" value="Genomic_DNA"/>
</dbReference>
<proteinExistence type="predicted"/>
<dbReference type="Proteomes" id="UP001189429">
    <property type="component" value="Unassembled WGS sequence"/>
</dbReference>
<comment type="caution">
    <text evidence="2">The sequence shown here is derived from an EMBL/GenBank/DDBJ whole genome shotgun (WGS) entry which is preliminary data.</text>
</comment>
<sequence length="120" mass="13664">MGEEQEEEEKEEEEEEEEGRTKERHSQQKIILSRDLRVDGQVSLGRTWRPRRPCSHCRRRRTRAVPTLPGCKALRGASAAQRCRKIPAARRWPLAPSLTACASAWNLSSSVRARRAEGSS</sequence>
<feature type="compositionally biased region" description="Acidic residues" evidence="1">
    <location>
        <begin position="1"/>
        <end position="18"/>
    </location>
</feature>
<reference evidence="2" key="1">
    <citation type="submission" date="2023-10" db="EMBL/GenBank/DDBJ databases">
        <authorList>
            <person name="Chen Y."/>
            <person name="Shah S."/>
            <person name="Dougan E. K."/>
            <person name="Thang M."/>
            <person name="Chan C."/>
        </authorList>
    </citation>
    <scope>NUCLEOTIDE SEQUENCE [LARGE SCALE GENOMIC DNA]</scope>
</reference>
<name>A0ABN9W9V9_9DINO</name>